<evidence type="ECO:0000313" key="11">
    <source>
        <dbReference type="EMBL" id="XDT72652.1"/>
    </source>
</evidence>
<dbReference type="Gene3D" id="3.30.1330.60">
    <property type="entry name" value="OmpA-like domain"/>
    <property type="match status" value="1"/>
</dbReference>
<dbReference type="Pfam" id="PF00691">
    <property type="entry name" value="OmpA"/>
    <property type="match status" value="1"/>
</dbReference>
<evidence type="ECO:0000256" key="1">
    <source>
        <dbReference type="ARBA" id="ARBA00022618"/>
    </source>
</evidence>
<comment type="function">
    <text evidence="8">Part of the Tol-Pal system, which plays a role in outer membrane invagination during cell division and is important for maintaining outer membrane integrity.</text>
</comment>
<dbReference type="PANTHER" id="PTHR30329:SF21">
    <property type="entry name" value="LIPOPROTEIN YIAD-RELATED"/>
    <property type="match status" value="1"/>
</dbReference>
<dbReference type="InterPro" id="IPR006664">
    <property type="entry name" value="OMP_bac"/>
</dbReference>
<sequence length="192" mass="20728">MMTLNFKNLAALALTAFVLAGCSSTPTQDEQAGNTETVGVVDQQGGDATTYGAGDEAGMTSEELAAQQAVQEKEAQDREMAALREVRTFYFDFDKSVLKPEAHLPLKAHAAFLAANPDKKVVLNGYTDERGTKEYNLALGERRAKAVARFLVANGASPAQIEVVSYGEEFPAVAGHNEAAWAKNRRVVLEYK</sequence>
<evidence type="ECO:0000256" key="8">
    <source>
        <dbReference type="HAMAP-Rule" id="MF_02204"/>
    </source>
</evidence>
<name>A0AB39UWE9_9GAMM</name>
<keyword evidence="3 8" id="KW-0472">Membrane</keyword>
<evidence type="ECO:0000256" key="3">
    <source>
        <dbReference type="ARBA" id="ARBA00023136"/>
    </source>
</evidence>
<evidence type="ECO:0000256" key="5">
    <source>
        <dbReference type="ARBA" id="ARBA00023237"/>
    </source>
</evidence>
<comment type="subcellular location">
    <subcellularLocation>
        <location evidence="8">Cell outer membrane</location>
        <topology evidence="8">Lipid-anchor</topology>
    </subcellularLocation>
</comment>
<dbReference type="PANTHER" id="PTHR30329">
    <property type="entry name" value="STATOR ELEMENT OF FLAGELLAR MOTOR COMPLEX"/>
    <property type="match status" value="1"/>
</dbReference>
<keyword evidence="4 8" id="KW-0564">Palmitate</keyword>
<dbReference type="AlphaFoldDB" id="A0AB39UWE9"/>
<dbReference type="RefSeq" id="WP_369601656.1">
    <property type="nucleotide sequence ID" value="NZ_CP154858.1"/>
</dbReference>
<reference evidence="11" key="1">
    <citation type="submission" date="2024-05" db="EMBL/GenBank/DDBJ databases">
        <title>Genome sequencing of novel strain.</title>
        <authorList>
            <person name="Ganbat D."/>
            <person name="Ganbat S."/>
            <person name="Lee S.-J."/>
        </authorList>
    </citation>
    <scope>NUCLEOTIDE SEQUENCE</scope>
    <source>
        <strain evidence="11">SMD15-11</strain>
    </source>
</reference>
<evidence type="ECO:0000256" key="9">
    <source>
        <dbReference type="SAM" id="SignalP"/>
    </source>
</evidence>
<dbReference type="PROSITE" id="PS51123">
    <property type="entry name" value="OMPA_2"/>
    <property type="match status" value="1"/>
</dbReference>
<evidence type="ECO:0000256" key="4">
    <source>
        <dbReference type="ARBA" id="ARBA00023139"/>
    </source>
</evidence>
<comment type="similarity">
    <text evidence="8">Belongs to the Pal lipoprotein family.</text>
</comment>
<keyword evidence="2 8" id="KW-0732">Signal</keyword>
<dbReference type="CDD" id="cd07185">
    <property type="entry name" value="OmpA_C-like"/>
    <property type="match status" value="1"/>
</dbReference>
<dbReference type="InterPro" id="IPR050330">
    <property type="entry name" value="Bact_OuterMem_StrucFunc"/>
</dbReference>
<evidence type="ECO:0000256" key="2">
    <source>
        <dbReference type="ARBA" id="ARBA00022729"/>
    </source>
</evidence>
<comment type="subunit">
    <text evidence="8">The Tol-Pal system is composed of five core proteins: the inner membrane proteins TolA, TolQ and TolR, the periplasmic protein TolB and the outer membrane protein Pal. They form a network linking the inner and outer membranes and the peptidoglycan layer.</text>
</comment>
<dbReference type="GO" id="GO:0051301">
    <property type="term" value="P:cell division"/>
    <property type="evidence" value="ECO:0007669"/>
    <property type="project" value="UniProtKB-UniRule"/>
</dbReference>
<dbReference type="NCBIfam" id="TIGR02802">
    <property type="entry name" value="Pal_lipo"/>
    <property type="match status" value="1"/>
</dbReference>
<dbReference type="HAMAP" id="MF_02204">
    <property type="entry name" value="Pal"/>
    <property type="match status" value="1"/>
</dbReference>
<proteinExistence type="inferred from homology"/>
<dbReference type="KEGG" id="tcd:AAIA72_01325"/>
<dbReference type="PROSITE" id="PS51257">
    <property type="entry name" value="PROKAR_LIPOPROTEIN"/>
    <property type="match status" value="1"/>
</dbReference>
<evidence type="ECO:0000256" key="7">
    <source>
        <dbReference type="ARBA" id="ARBA00023306"/>
    </source>
</evidence>
<dbReference type="EMBL" id="CP154858">
    <property type="protein sequence ID" value="XDT72652.1"/>
    <property type="molecule type" value="Genomic_DNA"/>
</dbReference>
<dbReference type="InterPro" id="IPR039001">
    <property type="entry name" value="Pal"/>
</dbReference>
<feature type="signal peptide" evidence="9">
    <location>
        <begin position="1"/>
        <end position="20"/>
    </location>
</feature>
<protein>
    <recommendedName>
        <fullName evidence="8">Peptidoglycan-associated lipoprotein</fullName>
        <shortName evidence="8">PAL</shortName>
    </recommendedName>
</protein>
<dbReference type="PRINTS" id="PR01021">
    <property type="entry name" value="OMPADOMAIN"/>
</dbReference>
<keyword evidence="5 8" id="KW-0998">Cell outer membrane</keyword>
<evidence type="ECO:0000256" key="6">
    <source>
        <dbReference type="ARBA" id="ARBA00023288"/>
    </source>
</evidence>
<evidence type="ECO:0000259" key="10">
    <source>
        <dbReference type="PROSITE" id="PS51123"/>
    </source>
</evidence>
<gene>
    <name evidence="8 11" type="primary">pal</name>
    <name evidence="11" type="ORF">AAIA72_01325</name>
</gene>
<feature type="domain" description="OmpA-like" evidence="10">
    <location>
        <begin position="78"/>
        <end position="192"/>
    </location>
</feature>
<dbReference type="GO" id="GO:0009279">
    <property type="term" value="C:cell outer membrane"/>
    <property type="evidence" value="ECO:0007669"/>
    <property type="project" value="UniProtKB-SubCell"/>
</dbReference>
<feature type="chain" id="PRO_5044350196" description="Peptidoglycan-associated lipoprotein" evidence="9">
    <location>
        <begin position="21"/>
        <end position="192"/>
    </location>
</feature>
<dbReference type="SUPFAM" id="SSF103088">
    <property type="entry name" value="OmpA-like"/>
    <property type="match status" value="1"/>
</dbReference>
<dbReference type="InterPro" id="IPR036737">
    <property type="entry name" value="OmpA-like_sf"/>
</dbReference>
<keyword evidence="1 8" id="KW-0132">Cell division</keyword>
<keyword evidence="6 8" id="KW-0449">Lipoprotein</keyword>
<organism evidence="11">
    <name type="scientific">Thermohahella caldifontis</name>
    <dbReference type="NCBI Taxonomy" id="3142973"/>
    <lineage>
        <taxon>Bacteria</taxon>
        <taxon>Pseudomonadati</taxon>
        <taxon>Pseudomonadota</taxon>
        <taxon>Gammaproteobacteria</taxon>
        <taxon>Oceanospirillales</taxon>
        <taxon>Hahellaceae</taxon>
        <taxon>Thermohahella</taxon>
    </lineage>
</organism>
<dbReference type="InterPro" id="IPR006665">
    <property type="entry name" value="OmpA-like"/>
</dbReference>
<dbReference type="InterPro" id="IPR014169">
    <property type="entry name" value="Pal_lipo_C"/>
</dbReference>
<keyword evidence="7 8" id="KW-0131">Cell cycle</keyword>
<accession>A0AB39UWE9</accession>